<dbReference type="GO" id="GO:0019748">
    <property type="term" value="P:secondary metabolic process"/>
    <property type="evidence" value="ECO:0007669"/>
    <property type="project" value="TreeGrafter"/>
</dbReference>
<protein>
    <submittedName>
        <fullName evidence="3">Amidohydrolase</fullName>
    </submittedName>
</protein>
<dbReference type="Pfam" id="PF04909">
    <property type="entry name" value="Amidohydro_2"/>
    <property type="match status" value="1"/>
</dbReference>
<comment type="caution">
    <text evidence="3">The sequence shown here is derived from an EMBL/GenBank/DDBJ whole genome shotgun (WGS) entry which is preliminary data.</text>
</comment>
<sequence length="332" mass="35683">MAGAGEARVIDVHAHVVLAESFGAAGDLGPEMGGQDGPKPWFRVGDYRLDGVRYQGSPFMDPQVRLVRMDAAGIDFQVLSPNPLTYLHFIEPEAARGFCRTHNDALAALIAPHGDRLAGFAALPMQDIGAAVEELHRAVGDLGLLGGYIGTDMPQPLDAPAMDRLYEASVALDVPLFIHPGPAGIDGPKGDANLRGYDLDVVIGFAAQETLAVARLIFGGVLDRHPALDLCLSHGGGATAFLAGRMAQAMRKRPWSPPELRHDGAFEERVARLWFDNHLNKDASLDLLTAMVGDDRLVFGTNFAGWDAPEDLGAHRPAPKLADNARRLLRIR</sequence>
<evidence type="ECO:0000313" key="4">
    <source>
        <dbReference type="Proteomes" id="UP000244810"/>
    </source>
</evidence>
<feature type="domain" description="Amidohydrolase-related" evidence="2">
    <location>
        <begin position="10"/>
        <end position="320"/>
    </location>
</feature>
<dbReference type="AlphaFoldDB" id="A0A2T7UWP1"/>
<organism evidence="3 4">
    <name type="scientific">Pararhodobacter aggregans</name>
    <dbReference type="NCBI Taxonomy" id="404875"/>
    <lineage>
        <taxon>Bacteria</taxon>
        <taxon>Pseudomonadati</taxon>
        <taxon>Pseudomonadota</taxon>
        <taxon>Alphaproteobacteria</taxon>
        <taxon>Rhodobacterales</taxon>
        <taxon>Paracoccaceae</taxon>
        <taxon>Pararhodobacter</taxon>
    </lineage>
</organism>
<evidence type="ECO:0000256" key="1">
    <source>
        <dbReference type="ARBA" id="ARBA00023239"/>
    </source>
</evidence>
<keyword evidence="3" id="KW-0378">Hydrolase</keyword>
<reference evidence="3 4" key="1">
    <citation type="journal article" date="2011" name="Syst. Appl. Microbiol.">
        <title>Defluviimonas denitrificans gen. nov., sp. nov., and Pararhodobacter aggregans gen. nov., sp. nov., non-phototrophic Rhodobacteraceae from the biofilter of a marine aquaculture.</title>
        <authorList>
            <person name="Foesel B.U."/>
            <person name="Drake H.L."/>
            <person name="Schramm A."/>
        </authorList>
    </citation>
    <scope>NUCLEOTIDE SEQUENCE [LARGE SCALE GENOMIC DNA]</scope>
    <source>
        <strain evidence="3 4">D1-19</strain>
    </source>
</reference>
<dbReference type="Gene3D" id="3.20.20.140">
    <property type="entry name" value="Metal-dependent hydrolases"/>
    <property type="match status" value="1"/>
</dbReference>
<dbReference type="PANTHER" id="PTHR21240">
    <property type="entry name" value="2-AMINO-3-CARBOXYLMUCONATE-6-SEMIALDEHYDE DECARBOXYLASE"/>
    <property type="match status" value="1"/>
</dbReference>
<dbReference type="OrthoDB" id="149172at2"/>
<keyword evidence="4" id="KW-1185">Reference proteome</keyword>
<dbReference type="InterPro" id="IPR006680">
    <property type="entry name" value="Amidohydro-rel"/>
</dbReference>
<gene>
    <name evidence="3" type="ORF">DDE23_01465</name>
</gene>
<dbReference type="InterPro" id="IPR032465">
    <property type="entry name" value="ACMSD"/>
</dbReference>
<proteinExistence type="predicted"/>
<dbReference type="GO" id="GO:0005737">
    <property type="term" value="C:cytoplasm"/>
    <property type="evidence" value="ECO:0007669"/>
    <property type="project" value="TreeGrafter"/>
</dbReference>
<dbReference type="InterPro" id="IPR032466">
    <property type="entry name" value="Metal_Hydrolase"/>
</dbReference>
<accession>A0A2T7UWP1</accession>
<name>A0A2T7UWP1_9RHOB</name>
<dbReference type="SUPFAM" id="SSF51556">
    <property type="entry name" value="Metallo-dependent hydrolases"/>
    <property type="match status" value="1"/>
</dbReference>
<dbReference type="GO" id="GO:0016787">
    <property type="term" value="F:hydrolase activity"/>
    <property type="evidence" value="ECO:0007669"/>
    <property type="project" value="UniProtKB-KW"/>
</dbReference>
<dbReference type="GO" id="GO:0016831">
    <property type="term" value="F:carboxy-lyase activity"/>
    <property type="evidence" value="ECO:0007669"/>
    <property type="project" value="InterPro"/>
</dbReference>
<dbReference type="Proteomes" id="UP000244810">
    <property type="component" value="Unassembled WGS sequence"/>
</dbReference>
<evidence type="ECO:0000259" key="2">
    <source>
        <dbReference type="Pfam" id="PF04909"/>
    </source>
</evidence>
<keyword evidence="1" id="KW-0456">Lyase</keyword>
<evidence type="ECO:0000313" key="3">
    <source>
        <dbReference type="EMBL" id="PVE49102.1"/>
    </source>
</evidence>
<dbReference type="RefSeq" id="WP_107749605.1">
    <property type="nucleotide sequence ID" value="NZ_QBKF01000001.1"/>
</dbReference>
<dbReference type="EMBL" id="QDDR01000001">
    <property type="protein sequence ID" value="PVE49102.1"/>
    <property type="molecule type" value="Genomic_DNA"/>
</dbReference>
<dbReference type="PANTHER" id="PTHR21240:SF28">
    <property type="entry name" value="ISO-OROTATE DECARBOXYLASE (EUROFUNG)"/>
    <property type="match status" value="1"/>
</dbReference>